<feature type="domain" description="Immunoglobulin I-set" evidence="2">
    <location>
        <begin position="7"/>
        <end position="92"/>
    </location>
</feature>
<dbReference type="Proteomes" id="UP001162156">
    <property type="component" value="Unassembled WGS sequence"/>
</dbReference>
<sequence>MVIDRETFKSITIKAGRTHKWAVDFMGEPPPTVKWVWRDDIPLTNSERIKIENVDYHTDFTILNTVRKDTGKYTLTIENVNGKDTETVELTVLSKPGAPQGPLDVSDVTAEKAKVSWKKARR</sequence>
<organism evidence="3 4">
    <name type="scientific">Rhamnusium bicolor</name>
    <dbReference type="NCBI Taxonomy" id="1586634"/>
    <lineage>
        <taxon>Eukaryota</taxon>
        <taxon>Metazoa</taxon>
        <taxon>Ecdysozoa</taxon>
        <taxon>Arthropoda</taxon>
        <taxon>Hexapoda</taxon>
        <taxon>Insecta</taxon>
        <taxon>Pterygota</taxon>
        <taxon>Neoptera</taxon>
        <taxon>Endopterygota</taxon>
        <taxon>Coleoptera</taxon>
        <taxon>Polyphaga</taxon>
        <taxon>Cucujiformia</taxon>
        <taxon>Chrysomeloidea</taxon>
        <taxon>Cerambycidae</taxon>
        <taxon>Lepturinae</taxon>
        <taxon>Rhagiini</taxon>
        <taxon>Rhamnusium</taxon>
    </lineage>
</organism>
<protein>
    <recommendedName>
        <fullName evidence="2">Immunoglobulin I-set domain-containing protein</fullName>
    </recommendedName>
</protein>
<dbReference type="AlphaFoldDB" id="A0AAV8WXR3"/>
<name>A0AAV8WXR3_9CUCU</name>
<dbReference type="FunFam" id="2.60.40.10:FF:000567">
    <property type="entry name" value="Uncharacterized protein, isoform G"/>
    <property type="match status" value="1"/>
</dbReference>
<dbReference type="PANTHER" id="PTHR14340">
    <property type="entry name" value="MICROFIBRIL-ASSOCIATED GLYCOPROTEIN 3"/>
    <property type="match status" value="1"/>
</dbReference>
<dbReference type="SUPFAM" id="SSF48726">
    <property type="entry name" value="Immunoglobulin"/>
    <property type="match status" value="1"/>
</dbReference>
<evidence type="ECO:0000313" key="3">
    <source>
        <dbReference type="EMBL" id="KAJ8930905.1"/>
    </source>
</evidence>
<evidence type="ECO:0000256" key="1">
    <source>
        <dbReference type="ARBA" id="ARBA00023319"/>
    </source>
</evidence>
<dbReference type="PANTHER" id="PTHR14340:SF9">
    <property type="entry name" value="FIBRONECTIN TYPE-III DOMAIN-CONTAINING PROTEIN"/>
    <property type="match status" value="1"/>
</dbReference>
<accession>A0AAV8WXR3</accession>
<keyword evidence="4" id="KW-1185">Reference proteome</keyword>
<dbReference type="Pfam" id="PF07679">
    <property type="entry name" value="I-set"/>
    <property type="match status" value="1"/>
</dbReference>
<evidence type="ECO:0000313" key="4">
    <source>
        <dbReference type="Proteomes" id="UP001162156"/>
    </source>
</evidence>
<dbReference type="InterPro" id="IPR036179">
    <property type="entry name" value="Ig-like_dom_sf"/>
</dbReference>
<proteinExistence type="predicted"/>
<dbReference type="Gene3D" id="2.60.40.10">
    <property type="entry name" value="Immunoglobulins"/>
    <property type="match status" value="1"/>
</dbReference>
<reference evidence="3" key="1">
    <citation type="journal article" date="2023" name="Insect Mol. Biol.">
        <title>Genome sequencing provides insights into the evolution of gene families encoding plant cell wall-degrading enzymes in longhorned beetles.</title>
        <authorList>
            <person name="Shin N.R."/>
            <person name="Okamura Y."/>
            <person name="Kirsch R."/>
            <person name="Pauchet Y."/>
        </authorList>
    </citation>
    <scope>NUCLEOTIDE SEQUENCE</scope>
    <source>
        <strain evidence="3">RBIC_L_NR</strain>
    </source>
</reference>
<dbReference type="InterPro" id="IPR013783">
    <property type="entry name" value="Ig-like_fold"/>
</dbReference>
<comment type="caution">
    <text evidence="3">The sequence shown here is derived from an EMBL/GenBank/DDBJ whole genome shotgun (WGS) entry which is preliminary data.</text>
</comment>
<evidence type="ECO:0000259" key="2">
    <source>
        <dbReference type="Pfam" id="PF07679"/>
    </source>
</evidence>
<gene>
    <name evidence="3" type="ORF">NQ314_016326</name>
</gene>
<dbReference type="InterPro" id="IPR013098">
    <property type="entry name" value="Ig_I-set"/>
</dbReference>
<dbReference type="EMBL" id="JANEYF010004530">
    <property type="protein sequence ID" value="KAJ8930905.1"/>
    <property type="molecule type" value="Genomic_DNA"/>
</dbReference>
<keyword evidence="1" id="KW-0393">Immunoglobulin domain</keyword>